<protein>
    <submittedName>
        <fullName evidence="4">Peptidoglycan-binding protein</fullName>
    </submittedName>
</protein>
<proteinExistence type="predicted"/>
<gene>
    <name evidence="4" type="ORF">JIG36_05440</name>
</gene>
<evidence type="ECO:0000256" key="2">
    <source>
        <dbReference type="ARBA" id="ARBA00023054"/>
    </source>
</evidence>
<dbReference type="InterPro" id="IPR036366">
    <property type="entry name" value="PGBDSf"/>
</dbReference>
<dbReference type="Gene3D" id="2.40.420.20">
    <property type="match status" value="1"/>
</dbReference>
<evidence type="ECO:0000313" key="4">
    <source>
        <dbReference type="EMBL" id="MBM2615001.1"/>
    </source>
</evidence>
<dbReference type="InterPro" id="IPR002477">
    <property type="entry name" value="Peptidoglycan-bd-like"/>
</dbReference>
<comment type="caution">
    <text evidence="4">The sequence shown here is derived from an EMBL/GenBank/DDBJ whole genome shotgun (WGS) entry which is preliminary data.</text>
</comment>
<evidence type="ECO:0000259" key="3">
    <source>
        <dbReference type="Pfam" id="PF01471"/>
    </source>
</evidence>
<reference evidence="4 5" key="1">
    <citation type="submission" date="2021-01" db="EMBL/GenBank/DDBJ databases">
        <title>Actinoplanes sp. nov. LDG1-06 isolated from lichen.</title>
        <authorList>
            <person name="Saeng-In P."/>
            <person name="Phongsopitanun W."/>
            <person name="Kanchanasin P."/>
            <person name="Yuki M."/>
            <person name="Kudo T."/>
            <person name="Ohkuma M."/>
            <person name="Tanasupawat S."/>
        </authorList>
    </citation>
    <scope>NUCLEOTIDE SEQUENCE [LARGE SCALE GENOMIC DNA]</scope>
    <source>
        <strain evidence="4 5">LDG1-06</strain>
    </source>
</reference>
<dbReference type="InterPro" id="IPR050465">
    <property type="entry name" value="UPF0194_transport"/>
</dbReference>
<dbReference type="InterPro" id="IPR036365">
    <property type="entry name" value="PGBD-like_sf"/>
</dbReference>
<feature type="domain" description="Peptidoglycan binding-like" evidence="3">
    <location>
        <begin position="111"/>
        <end position="159"/>
    </location>
</feature>
<keyword evidence="2" id="KW-0175">Coiled coil</keyword>
<sequence length="338" mass="34128">MRKALIAGGLAVVLLAGCDGEEPAPPAGGPGATTKVTKTDLVETRQVDGTLGYAGTGTIRGGGSGTLTWLPKPGDVIQRGERVYGVDNRRIPLLYGGLPFWRELGTGVGDGPDVEILERNLKELGFGDSITVDDHFTAATAAAVRRWQKKLGQRRTGRVAAGDAIVRPGAVRVAEVKAQTGSPASGDLLTSTGTTKQVVVDLPAAQSAYGVKGAKVTVGLPGGGMAGGRITTVGTTATATDGKVTIPVTITLDDPAKAGALDGAPVTVHLSGPKHKGVLTVPVDALLATADGHYAVQVLETGGATRLVPVELGVFANGRVAVTGAGVTEGLTVTVPRS</sequence>
<name>A0ABS2A586_9ACTN</name>
<dbReference type="Proteomes" id="UP000632138">
    <property type="component" value="Unassembled WGS sequence"/>
</dbReference>
<keyword evidence="5" id="KW-1185">Reference proteome</keyword>
<dbReference type="PROSITE" id="PS51257">
    <property type="entry name" value="PROKAR_LIPOPROTEIN"/>
    <property type="match status" value="1"/>
</dbReference>
<dbReference type="Gene3D" id="1.10.101.10">
    <property type="entry name" value="PGBD-like superfamily/PGBD"/>
    <property type="match status" value="1"/>
</dbReference>
<comment type="subcellular location">
    <subcellularLocation>
        <location evidence="1">Cell envelope</location>
    </subcellularLocation>
</comment>
<dbReference type="RefSeq" id="WP_203374843.1">
    <property type="nucleotide sequence ID" value="NZ_JAENHP010000001.1"/>
</dbReference>
<dbReference type="EMBL" id="JAENHP010000001">
    <property type="protein sequence ID" value="MBM2615001.1"/>
    <property type="molecule type" value="Genomic_DNA"/>
</dbReference>
<accession>A0ABS2A586</accession>
<dbReference type="SUPFAM" id="SSF47090">
    <property type="entry name" value="PGBD-like"/>
    <property type="match status" value="1"/>
</dbReference>
<dbReference type="PANTHER" id="PTHR32347:SF29">
    <property type="entry name" value="UPF0194 MEMBRANE PROTEIN YBHG"/>
    <property type="match status" value="1"/>
</dbReference>
<evidence type="ECO:0000313" key="5">
    <source>
        <dbReference type="Proteomes" id="UP000632138"/>
    </source>
</evidence>
<evidence type="ECO:0000256" key="1">
    <source>
        <dbReference type="ARBA" id="ARBA00004196"/>
    </source>
</evidence>
<organism evidence="4 5">
    <name type="scientific">Paractinoplanes ovalisporus</name>
    <dbReference type="NCBI Taxonomy" id="2810368"/>
    <lineage>
        <taxon>Bacteria</taxon>
        <taxon>Bacillati</taxon>
        <taxon>Actinomycetota</taxon>
        <taxon>Actinomycetes</taxon>
        <taxon>Micromonosporales</taxon>
        <taxon>Micromonosporaceae</taxon>
        <taxon>Paractinoplanes</taxon>
    </lineage>
</organism>
<dbReference type="PANTHER" id="PTHR32347">
    <property type="entry name" value="EFFLUX SYSTEM COMPONENT YKNX-RELATED"/>
    <property type="match status" value="1"/>
</dbReference>
<dbReference type="Pfam" id="PF01471">
    <property type="entry name" value="PG_binding_1"/>
    <property type="match status" value="1"/>
</dbReference>